<dbReference type="InterPro" id="IPR019052">
    <property type="entry name" value="DUF2383"/>
</dbReference>
<dbReference type="EMBL" id="JRWG01000005">
    <property type="protein sequence ID" value="KXN98697.1"/>
    <property type="molecule type" value="Genomic_DNA"/>
</dbReference>
<organism evidence="3 4">
    <name type="scientific">Aequorivita aquimaris</name>
    <dbReference type="NCBI Taxonomy" id="1548749"/>
    <lineage>
        <taxon>Bacteria</taxon>
        <taxon>Pseudomonadati</taxon>
        <taxon>Bacteroidota</taxon>
        <taxon>Flavobacteriia</taxon>
        <taxon>Flavobacteriales</taxon>
        <taxon>Flavobacteriaceae</taxon>
        <taxon>Aequorivita</taxon>
    </lineage>
</organism>
<comment type="caution">
    <text evidence="3">The sequence shown here is derived from an EMBL/GenBank/DDBJ whole genome shotgun (WGS) entry which is preliminary data.</text>
</comment>
<feature type="domain" description="DUF2383" evidence="2">
    <location>
        <begin position="9"/>
        <end position="115"/>
    </location>
</feature>
<keyword evidence="4" id="KW-1185">Reference proteome</keyword>
<sequence>MKKKYADFDKLNRLLVACFEAEKLYYNAAQDAQTTDLKRFLNYMAVERNRMSHDISNELHSRDIEPLKQDSEKGNLDRTWQEIKDALEYFDADAIVKSCISRDRNNIKRYDELLERRELPDTILELLEKQKYQLEWYIKQAAQQTKKSPFVETPKEEKKEEPSKENDGGKVINLKAM</sequence>
<evidence type="ECO:0000256" key="1">
    <source>
        <dbReference type="SAM" id="MobiDB-lite"/>
    </source>
</evidence>
<name>A0A137RGT8_9FLAO</name>
<protein>
    <recommendedName>
        <fullName evidence="2">DUF2383 domain-containing protein</fullName>
    </recommendedName>
</protein>
<gene>
    <name evidence="3" type="ORF">LS48_09025</name>
</gene>
<dbReference type="InterPro" id="IPR012347">
    <property type="entry name" value="Ferritin-like"/>
</dbReference>
<proteinExistence type="predicted"/>
<reference evidence="4" key="1">
    <citation type="submission" date="2014-10" db="EMBL/GenBank/DDBJ databases">
        <title>Genome sequencing of Vitellibacter sp. D-24.</title>
        <authorList>
            <person name="Thevarajoo S."/>
            <person name="Selvaratnam C."/>
            <person name="Goh K.M."/>
            <person name="Chong C.S."/>
        </authorList>
    </citation>
    <scope>NUCLEOTIDE SEQUENCE [LARGE SCALE GENOMIC DNA]</scope>
    <source>
        <strain evidence="4">D-24</strain>
    </source>
</reference>
<dbReference type="RefSeq" id="WP_062622195.1">
    <property type="nucleotide sequence ID" value="NZ_JRWG01000005.1"/>
</dbReference>
<dbReference type="Gene3D" id="1.20.1260.10">
    <property type="match status" value="1"/>
</dbReference>
<dbReference type="Pfam" id="PF09537">
    <property type="entry name" value="DUF2383"/>
    <property type="match status" value="1"/>
</dbReference>
<reference evidence="3 4" key="2">
    <citation type="journal article" date="2016" name="Int. J. Syst. Evol. Microbiol.">
        <title>Vitellibacter aquimaris sp. nov., a marine bacterium isolated from seawater.</title>
        <authorList>
            <person name="Thevarajoo S."/>
            <person name="Selvaratnam C."/>
            <person name="Goh K.M."/>
            <person name="Hong K.W."/>
            <person name="Chan X.Y."/>
            <person name="Chan K.G."/>
            <person name="Chong C.S."/>
        </authorList>
    </citation>
    <scope>NUCLEOTIDE SEQUENCE [LARGE SCALE GENOMIC DNA]</scope>
    <source>
        <strain evidence="3 4">D-24</strain>
    </source>
</reference>
<accession>A0A137RGT8</accession>
<evidence type="ECO:0000313" key="3">
    <source>
        <dbReference type="EMBL" id="KXN98697.1"/>
    </source>
</evidence>
<evidence type="ECO:0000313" key="4">
    <source>
        <dbReference type="Proteomes" id="UP000070138"/>
    </source>
</evidence>
<dbReference type="Proteomes" id="UP000070138">
    <property type="component" value="Unassembled WGS sequence"/>
</dbReference>
<dbReference type="AlphaFoldDB" id="A0A137RGT8"/>
<dbReference type="OrthoDB" id="1437841at2"/>
<dbReference type="STRING" id="1548749.LS48_09025"/>
<feature type="compositionally biased region" description="Basic and acidic residues" evidence="1">
    <location>
        <begin position="153"/>
        <end position="168"/>
    </location>
</feature>
<feature type="region of interest" description="Disordered" evidence="1">
    <location>
        <begin position="142"/>
        <end position="177"/>
    </location>
</feature>
<evidence type="ECO:0000259" key="2">
    <source>
        <dbReference type="Pfam" id="PF09537"/>
    </source>
</evidence>